<dbReference type="STRING" id="698492.A0A0E9NFW9"/>
<dbReference type="InterPro" id="IPR036322">
    <property type="entry name" value="WD40_repeat_dom_sf"/>
</dbReference>
<proteinExistence type="predicted"/>
<name>A0A0E9NFW9_SAICN</name>
<reference evidence="5 6" key="3">
    <citation type="journal article" date="2015" name="Genome Announc.">
        <title>Draft Genome Sequence of the Archiascomycetous Yeast Saitoella complicata.</title>
        <authorList>
            <person name="Yamauchi K."/>
            <person name="Kondo S."/>
            <person name="Hamamoto M."/>
            <person name="Takahashi Y."/>
            <person name="Ogura Y."/>
            <person name="Hayashi T."/>
            <person name="Nishida H."/>
        </authorList>
    </citation>
    <scope>NUCLEOTIDE SEQUENCE [LARGE SCALE GENOMIC DNA]</scope>
    <source>
        <strain evidence="5 6">NRRL Y-17804</strain>
    </source>
</reference>
<dbReference type="PANTHER" id="PTHR22889">
    <property type="entry name" value="WD REPEAT-CONTAINING PROTEIN 89"/>
    <property type="match status" value="1"/>
</dbReference>
<dbReference type="InterPro" id="IPR018796">
    <property type="entry name" value="COA8"/>
</dbReference>
<dbReference type="PROSITE" id="PS50294">
    <property type="entry name" value="WD_REPEATS_REGION"/>
    <property type="match status" value="2"/>
</dbReference>
<evidence type="ECO:0000256" key="3">
    <source>
        <dbReference type="PROSITE-ProRule" id="PRU00221"/>
    </source>
</evidence>
<dbReference type="InterPro" id="IPR019775">
    <property type="entry name" value="WD40_repeat_CS"/>
</dbReference>
<evidence type="ECO:0000256" key="4">
    <source>
        <dbReference type="SAM" id="MobiDB-lite"/>
    </source>
</evidence>
<feature type="compositionally biased region" description="Basic and acidic residues" evidence="4">
    <location>
        <begin position="560"/>
        <end position="582"/>
    </location>
</feature>
<keyword evidence="1 3" id="KW-0853">WD repeat</keyword>
<dbReference type="GO" id="GO:0097193">
    <property type="term" value="P:intrinsic apoptotic signaling pathway"/>
    <property type="evidence" value="ECO:0007669"/>
    <property type="project" value="InterPro"/>
</dbReference>
<evidence type="ECO:0000256" key="1">
    <source>
        <dbReference type="ARBA" id="ARBA00022574"/>
    </source>
</evidence>
<accession>A0A0E9NFW9</accession>
<dbReference type="EMBL" id="BACD03000017">
    <property type="protein sequence ID" value="GAO48734.1"/>
    <property type="molecule type" value="Genomic_DNA"/>
</dbReference>
<evidence type="ECO:0000313" key="6">
    <source>
        <dbReference type="Proteomes" id="UP000033140"/>
    </source>
</evidence>
<feature type="repeat" description="WD" evidence="3">
    <location>
        <begin position="363"/>
        <end position="398"/>
    </location>
</feature>
<protein>
    <submittedName>
        <fullName evidence="5">Uncharacterized protein</fullName>
    </submittedName>
</protein>
<dbReference type="PROSITE" id="PS00678">
    <property type="entry name" value="WD_REPEATS_1"/>
    <property type="match status" value="1"/>
</dbReference>
<sequence>MLPRRIPQPTTGLCPISNPLLSSKSLSPSIRVRHVSFRRSRQQDHTSLSSSSSPTTYIALPDPTSNIRPLLYPYDPTSPRSLSLHRRRLAAHDRIHTHWSQNNIRYTLALEAFKKETFEKNKTEDGETREVGDDDMSAFYRRYLDETREEQMRFNRWWWRENVGLLVAGVNHKLLRAHSVKEANFGNGRSTALIQKAQTPLNAQTNIYASNMSGTLSPLQSTPFNPASLTYVLSLTPFPTHSLLIASGSDNSLRTFSLPILSPLSSIPQAHADSISAVCAYDEHHLVTAGKDRVVRMWDVRSTPPKCVMEYRAEGARKPQGFTSLAVQKRTGRIAAGTELVGVDAPVYIWDANEGGKPVRAYTESHNDDVTVLAFYPNQDHLLLSGSCDGLVSIFDLNVEDEDDAVLQVVNHNASIHRAGFLASGDAFFALSHMETFTIFPLRLETAERDVDDVSAEVKPIEFGDLRQVLGCDYVQNFDPVRGRVVVGSHEEGWVDIVSFDSATGKFGERWRMGGHDGEVARDLIIDEANAVVVSGGEDGTIKSWKAGGEISAQPTTAEVGKDQDGKKKKEKKDKKDRYKPY</sequence>
<comment type="caution">
    <text evidence="5">The sequence shown here is derived from an EMBL/GenBank/DDBJ whole genome shotgun (WGS) entry which is preliminary data.</text>
</comment>
<reference evidence="5 6" key="2">
    <citation type="journal article" date="2014" name="J. Gen. Appl. Microbiol.">
        <title>The early diverging ascomycetous budding yeast Saitoella complicata has three histone deacetylases belonging to the Clr6, Hos2, and Rpd3 lineages.</title>
        <authorList>
            <person name="Nishida H."/>
            <person name="Matsumoto T."/>
            <person name="Kondo S."/>
            <person name="Hamamoto M."/>
            <person name="Yoshikawa H."/>
        </authorList>
    </citation>
    <scope>NUCLEOTIDE SEQUENCE [LARGE SCALE GENOMIC DNA]</scope>
    <source>
        <strain evidence="5 6">NRRL Y-17804</strain>
    </source>
</reference>
<dbReference type="PANTHER" id="PTHR22889:SF0">
    <property type="entry name" value="WD REPEAT-CONTAINING PROTEIN 89"/>
    <property type="match status" value="1"/>
</dbReference>
<dbReference type="InterPro" id="IPR039328">
    <property type="entry name" value="WDR89"/>
</dbReference>
<gene>
    <name evidence="5" type="ORF">G7K_2904-t1</name>
</gene>
<dbReference type="SMART" id="SM00320">
    <property type="entry name" value="WD40"/>
    <property type="match status" value="4"/>
</dbReference>
<evidence type="ECO:0000256" key="2">
    <source>
        <dbReference type="ARBA" id="ARBA00022737"/>
    </source>
</evidence>
<evidence type="ECO:0000313" key="5">
    <source>
        <dbReference type="EMBL" id="GAO48734.1"/>
    </source>
</evidence>
<dbReference type="AlphaFoldDB" id="A0A0E9NFW9"/>
<feature type="region of interest" description="Disordered" evidence="4">
    <location>
        <begin position="544"/>
        <end position="582"/>
    </location>
</feature>
<dbReference type="Pfam" id="PF10231">
    <property type="entry name" value="COA8"/>
    <property type="match status" value="1"/>
</dbReference>
<dbReference type="SUPFAM" id="SSF50978">
    <property type="entry name" value="WD40 repeat-like"/>
    <property type="match status" value="1"/>
</dbReference>
<keyword evidence="2" id="KW-0677">Repeat</keyword>
<dbReference type="Gene3D" id="2.130.10.10">
    <property type="entry name" value="YVTN repeat-like/Quinoprotein amine dehydrogenase"/>
    <property type="match status" value="2"/>
</dbReference>
<organism evidence="5 6">
    <name type="scientific">Saitoella complicata (strain BCRC 22490 / CBS 7301 / JCM 7358 / NBRC 10748 / NRRL Y-17804)</name>
    <dbReference type="NCBI Taxonomy" id="698492"/>
    <lineage>
        <taxon>Eukaryota</taxon>
        <taxon>Fungi</taxon>
        <taxon>Dikarya</taxon>
        <taxon>Ascomycota</taxon>
        <taxon>Taphrinomycotina</taxon>
        <taxon>Taphrinomycotina incertae sedis</taxon>
        <taxon>Saitoella</taxon>
    </lineage>
</organism>
<dbReference type="PROSITE" id="PS50082">
    <property type="entry name" value="WD_REPEATS_2"/>
    <property type="match status" value="2"/>
</dbReference>
<feature type="region of interest" description="Disordered" evidence="4">
    <location>
        <begin position="37"/>
        <end position="61"/>
    </location>
</feature>
<dbReference type="InterPro" id="IPR001680">
    <property type="entry name" value="WD40_rpt"/>
</dbReference>
<dbReference type="Pfam" id="PF00400">
    <property type="entry name" value="WD40"/>
    <property type="match status" value="3"/>
</dbReference>
<reference evidence="5 6" key="1">
    <citation type="journal article" date="2011" name="J. Gen. Appl. Microbiol.">
        <title>Draft genome sequencing of the enigmatic yeast Saitoella complicata.</title>
        <authorList>
            <person name="Nishida H."/>
            <person name="Hamamoto M."/>
            <person name="Sugiyama J."/>
        </authorList>
    </citation>
    <scope>NUCLEOTIDE SEQUENCE [LARGE SCALE GENOMIC DNA]</scope>
    <source>
        <strain evidence="5 6">NRRL Y-17804</strain>
    </source>
</reference>
<dbReference type="Proteomes" id="UP000033140">
    <property type="component" value="Unassembled WGS sequence"/>
</dbReference>
<feature type="repeat" description="WD" evidence="3">
    <location>
        <begin position="268"/>
        <end position="302"/>
    </location>
</feature>
<keyword evidence="6" id="KW-1185">Reference proteome</keyword>
<dbReference type="InterPro" id="IPR015943">
    <property type="entry name" value="WD40/YVTN_repeat-like_dom_sf"/>
</dbReference>